<evidence type="ECO:0000313" key="2">
    <source>
        <dbReference type="EMBL" id="KAB8212832.1"/>
    </source>
</evidence>
<name>A0A5N6E5J4_9EURO</name>
<dbReference type="AlphaFoldDB" id="A0A5N6E5J4"/>
<feature type="transmembrane region" description="Helical" evidence="1">
    <location>
        <begin position="88"/>
        <end position="110"/>
    </location>
</feature>
<protein>
    <submittedName>
        <fullName evidence="2">Uncharacterized protein</fullName>
    </submittedName>
</protein>
<keyword evidence="1" id="KW-0812">Transmembrane</keyword>
<keyword evidence="3" id="KW-1185">Reference proteome</keyword>
<dbReference type="EMBL" id="ML733843">
    <property type="protein sequence ID" value="KAB8212832.1"/>
    <property type="molecule type" value="Genomic_DNA"/>
</dbReference>
<evidence type="ECO:0000313" key="3">
    <source>
        <dbReference type="Proteomes" id="UP000326799"/>
    </source>
</evidence>
<proteinExistence type="predicted"/>
<dbReference type="Proteomes" id="UP000326799">
    <property type="component" value="Unassembled WGS sequence"/>
</dbReference>
<sequence>MLPANGSLRMNEDSVFLPSAFVQNLAVHIVRIKKALPQLMPSIYHLEAAGQPTTTKLLTDSTEMKNSTLATNYLAEATFGLWYNRDQFYYQLRVVAPAAIFGALVGYVELRQQTHQRYLRRALYWSDEKASLL</sequence>
<accession>A0A5N6E5J4</accession>
<gene>
    <name evidence="2" type="ORF">BDV33DRAFT_210802</name>
</gene>
<organism evidence="2 3">
    <name type="scientific">Aspergillus novoparasiticus</name>
    <dbReference type="NCBI Taxonomy" id="986946"/>
    <lineage>
        <taxon>Eukaryota</taxon>
        <taxon>Fungi</taxon>
        <taxon>Dikarya</taxon>
        <taxon>Ascomycota</taxon>
        <taxon>Pezizomycotina</taxon>
        <taxon>Eurotiomycetes</taxon>
        <taxon>Eurotiomycetidae</taxon>
        <taxon>Eurotiales</taxon>
        <taxon>Aspergillaceae</taxon>
        <taxon>Aspergillus</taxon>
        <taxon>Aspergillus subgen. Circumdati</taxon>
    </lineage>
</organism>
<evidence type="ECO:0000256" key="1">
    <source>
        <dbReference type="SAM" id="Phobius"/>
    </source>
</evidence>
<keyword evidence="1" id="KW-0472">Membrane</keyword>
<keyword evidence="1" id="KW-1133">Transmembrane helix</keyword>
<reference evidence="2 3" key="1">
    <citation type="submission" date="2019-04" db="EMBL/GenBank/DDBJ databases">
        <title>Fungal friends and foes A comparative genomics study of 23 Aspergillus species from section Flavi.</title>
        <authorList>
            <consortium name="DOE Joint Genome Institute"/>
            <person name="Kjaerbolling I."/>
            <person name="Vesth T.C."/>
            <person name="Frisvad J.C."/>
            <person name="Nybo J.L."/>
            <person name="Theobald S."/>
            <person name="Kildgaard S."/>
            <person name="Petersen T.I."/>
            <person name="Kuo A."/>
            <person name="Sato A."/>
            <person name="Lyhne E.K."/>
            <person name="Kogle M.E."/>
            <person name="Wiebenga A."/>
            <person name="Kun R.S."/>
            <person name="Lubbers R.J."/>
            <person name="Makela M.R."/>
            <person name="Barry K."/>
            <person name="Chovatia M."/>
            <person name="Clum A."/>
            <person name="Daum C."/>
            <person name="Haridas S."/>
            <person name="He G."/>
            <person name="LaButti K."/>
            <person name="Lipzen A."/>
            <person name="Mondo S."/>
            <person name="Pangilinan J."/>
            <person name="Riley R."/>
            <person name="Salamov A."/>
            <person name="Simmons B.A."/>
            <person name="Magnuson J.K."/>
            <person name="Henrissat B."/>
            <person name="Mortensen U.H."/>
            <person name="Larsen T.O."/>
            <person name="De vries R.P."/>
            <person name="Grigoriev I.V."/>
            <person name="Machida M."/>
            <person name="Baker S.E."/>
            <person name="Andersen M.R."/>
        </authorList>
    </citation>
    <scope>NUCLEOTIDE SEQUENCE [LARGE SCALE GENOMIC DNA]</scope>
    <source>
        <strain evidence="2 3">CBS 126849</strain>
    </source>
</reference>